<feature type="compositionally biased region" description="Acidic residues" evidence="1">
    <location>
        <begin position="336"/>
        <end position="349"/>
    </location>
</feature>
<dbReference type="Proteomes" id="UP000314294">
    <property type="component" value="Unassembled WGS sequence"/>
</dbReference>
<dbReference type="EMBL" id="SRLO01000534">
    <property type="protein sequence ID" value="TNN52847.1"/>
    <property type="molecule type" value="Genomic_DNA"/>
</dbReference>
<evidence type="ECO:0000256" key="1">
    <source>
        <dbReference type="SAM" id="MobiDB-lite"/>
    </source>
</evidence>
<organism evidence="2 3">
    <name type="scientific">Liparis tanakae</name>
    <name type="common">Tanaka's snailfish</name>
    <dbReference type="NCBI Taxonomy" id="230148"/>
    <lineage>
        <taxon>Eukaryota</taxon>
        <taxon>Metazoa</taxon>
        <taxon>Chordata</taxon>
        <taxon>Craniata</taxon>
        <taxon>Vertebrata</taxon>
        <taxon>Euteleostomi</taxon>
        <taxon>Actinopterygii</taxon>
        <taxon>Neopterygii</taxon>
        <taxon>Teleostei</taxon>
        <taxon>Neoteleostei</taxon>
        <taxon>Acanthomorphata</taxon>
        <taxon>Eupercaria</taxon>
        <taxon>Perciformes</taxon>
        <taxon>Cottioidei</taxon>
        <taxon>Cottales</taxon>
        <taxon>Liparidae</taxon>
        <taxon>Liparis</taxon>
    </lineage>
</organism>
<evidence type="ECO:0000313" key="2">
    <source>
        <dbReference type="EMBL" id="TNN52847.1"/>
    </source>
</evidence>
<dbReference type="PANTHER" id="PTHR14955:SF8">
    <property type="entry name" value="SI:CH211-165G14.1-RELATED"/>
    <property type="match status" value="1"/>
</dbReference>
<protein>
    <submittedName>
        <fullName evidence="2">Retinoic acid-induced protein 1</fullName>
    </submittedName>
</protein>
<dbReference type="GO" id="GO:0005634">
    <property type="term" value="C:nucleus"/>
    <property type="evidence" value="ECO:0007669"/>
    <property type="project" value="TreeGrafter"/>
</dbReference>
<comment type="caution">
    <text evidence="2">The sequence shown here is derived from an EMBL/GenBank/DDBJ whole genome shotgun (WGS) entry which is preliminary data.</text>
</comment>
<feature type="region of interest" description="Disordered" evidence="1">
    <location>
        <begin position="233"/>
        <end position="459"/>
    </location>
</feature>
<feature type="compositionally biased region" description="Basic residues" evidence="1">
    <location>
        <begin position="300"/>
        <end position="309"/>
    </location>
</feature>
<feature type="compositionally biased region" description="Basic and acidic residues" evidence="1">
    <location>
        <begin position="350"/>
        <end position="359"/>
    </location>
</feature>
<keyword evidence="3" id="KW-1185">Reference proteome</keyword>
<proteinExistence type="predicted"/>
<gene>
    <name evidence="2" type="primary">RAI1_0</name>
    <name evidence="2" type="ORF">EYF80_036947</name>
</gene>
<dbReference type="OrthoDB" id="10029243at2759"/>
<dbReference type="AlphaFoldDB" id="A0A4Z2GH27"/>
<reference evidence="2 3" key="1">
    <citation type="submission" date="2019-03" db="EMBL/GenBank/DDBJ databases">
        <title>First draft genome of Liparis tanakae, snailfish: a comprehensive survey of snailfish specific genes.</title>
        <authorList>
            <person name="Kim W."/>
            <person name="Song I."/>
            <person name="Jeong J.-H."/>
            <person name="Kim D."/>
            <person name="Kim S."/>
            <person name="Ryu S."/>
            <person name="Song J.Y."/>
            <person name="Lee S.K."/>
        </authorList>
    </citation>
    <scope>NUCLEOTIDE SEQUENCE [LARGE SCALE GENOMIC DNA]</scope>
    <source>
        <tissue evidence="2">Muscle</tissue>
    </source>
</reference>
<evidence type="ECO:0000313" key="3">
    <source>
        <dbReference type="Proteomes" id="UP000314294"/>
    </source>
</evidence>
<accession>A0A4Z2GH27</accession>
<feature type="region of interest" description="Disordered" evidence="1">
    <location>
        <begin position="42"/>
        <end position="96"/>
    </location>
</feature>
<feature type="compositionally biased region" description="Basic residues" evidence="1">
    <location>
        <begin position="431"/>
        <end position="443"/>
    </location>
</feature>
<dbReference type="PANTHER" id="PTHR14955">
    <property type="entry name" value="RETINOIC ACID INDUCED 1/TRANSCRIPTION FACTOR 20"/>
    <property type="match status" value="1"/>
</dbReference>
<feature type="compositionally biased region" description="Low complexity" evidence="1">
    <location>
        <begin position="192"/>
        <end position="201"/>
    </location>
</feature>
<feature type="compositionally biased region" description="Basic and acidic residues" evidence="1">
    <location>
        <begin position="373"/>
        <end position="383"/>
    </location>
</feature>
<sequence length="674" mass="71724">MEALLLFTSTMDAPLMAMDLSTGFSVKPLPRDHGEALDLATKPEWFHRRPPPGCGAADLGSPYRPRDASSYGARRPRPEPGEEEPGPESLGNRYMNSTLAPGLDLCRDGVHGGLWHPGFYGPDPTGGEAIESSGGSGAGGEESDSGSDVIFLVSSTAEPALCGSFLQDGVRRGVQEEEGGRGRLTRPPSSPSPDSLSADASEGVADIPVRHARPVVLLSDLAAVYANAAASPVNISSDDDDDDSDVIEVSPPLPPRSPARETPPPSDGEKRLRRREVRRSNRIRRPASDTPPASCGGGKASRHSLRRRAKSDAVGIYNESGDSDAVMDFAVTLCGSDEDEKEEEEEEEEAASRPDENERVGGNSEESDAGEESPQRKSPERRPPRGKVSDASGEARKRAAPGGPREAPGARTKRRQSRGAKAPKPRETKTNKKPAARRRRRGGGGRQPAGPSNMFGPREPEITLKYANVAKRRSKKAAAAFCPFVHAKETTCTVVNDQEEEEAVRSGRRRPGAGAGPPSGFVPGTTCYRLCRYAADGERPAPPLCCLCGQTANAAGLGDLHGPYRPANPAPPPVSRRSVNASEDGDDGGGDGSDCGAASGVSLPAPARLDEGWIHEDCGVWSAGVFLVRGKLYGLEEAARIAQETVIQQIVFCSRNHFIILIYFQILFVIVHLH</sequence>
<feature type="compositionally biased region" description="Basic residues" evidence="1">
    <location>
        <begin position="271"/>
        <end position="285"/>
    </location>
</feature>
<feature type="compositionally biased region" description="Basic residues" evidence="1">
    <location>
        <begin position="411"/>
        <end position="423"/>
    </location>
</feature>
<feature type="region of interest" description="Disordered" evidence="1">
    <location>
        <begin position="560"/>
        <end position="596"/>
    </location>
</feature>
<dbReference type="GO" id="GO:0006357">
    <property type="term" value="P:regulation of transcription by RNA polymerase II"/>
    <property type="evidence" value="ECO:0007669"/>
    <property type="project" value="TreeGrafter"/>
</dbReference>
<feature type="compositionally biased region" description="Pro residues" evidence="1">
    <location>
        <begin position="251"/>
        <end position="266"/>
    </location>
</feature>
<feature type="compositionally biased region" description="Low complexity" evidence="1">
    <location>
        <begin position="400"/>
        <end position="410"/>
    </location>
</feature>
<dbReference type="InterPro" id="IPR052440">
    <property type="entry name" value="Trans_Reg/Chrom_Remod"/>
</dbReference>
<feature type="region of interest" description="Disordered" evidence="1">
    <location>
        <begin position="117"/>
        <end position="146"/>
    </location>
</feature>
<name>A0A4Z2GH27_9TELE</name>
<feature type="compositionally biased region" description="Acidic residues" evidence="1">
    <location>
        <begin position="237"/>
        <end position="246"/>
    </location>
</feature>
<feature type="region of interest" description="Disordered" evidence="1">
    <location>
        <begin position="173"/>
        <end position="201"/>
    </location>
</feature>